<dbReference type="RefSeq" id="WP_171158543.1">
    <property type="nucleotide sequence ID" value="NZ_CP053189.1"/>
</dbReference>
<dbReference type="EMBL" id="CP053189">
    <property type="protein sequence ID" value="QJS13212.1"/>
    <property type="molecule type" value="Genomic_DNA"/>
</dbReference>
<feature type="transmembrane region" description="Helical" evidence="2">
    <location>
        <begin position="851"/>
        <end position="872"/>
    </location>
</feature>
<keyword evidence="4" id="KW-1185">Reference proteome</keyword>
<reference evidence="3 4" key="1">
    <citation type="submission" date="2020-05" db="EMBL/GenBank/DDBJ databases">
        <authorList>
            <person name="Li K."/>
        </authorList>
    </citation>
    <scope>NUCLEOTIDE SEQUENCE [LARGE SCALE GENOMIC DNA]</scope>
    <source>
        <strain evidence="4">jing01</strain>
    </source>
</reference>
<feature type="compositionally biased region" description="Basic and acidic residues" evidence="1">
    <location>
        <begin position="447"/>
        <end position="489"/>
    </location>
</feature>
<dbReference type="KEGG" id="sarg:HKX69_30000"/>
<dbReference type="InterPro" id="IPR038765">
    <property type="entry name" value="Papain-like_cys_pep_sf"/>
</dbReference>
<evidence type="ECO:0000313" key="4">
    <source>
        <dbReference type="Proteomes" id="UP000502641"/>
    </source>
</evidence>
<keyword evidence="2" id="KW-0812">Transmembrane</keyword>
<gene>
    <name evidence="3" type="ORF">HKX69_30000</name>
</gene>
<keyword evidence="2" id="KW-1133">Transmembrane helix</keyword>
<dbReference type="Gene3D" id="3.90.1720.10">
    <property type="entry name" value="endopeptidase domain like (from Nostoc punctiforme)"/>
    <property type="match status" value="1"/>
</dbReference>
<protein>
    <submittedName>
        <fullName evidence="3">Uncharacterized protein</fullName>
    </submittedName>
</protein>
<evidence type="ECO:0000256" key="1">
    <source>
        <dbReference type="SAM" id="MobiDB-lite"/>
    </source>
</evidence>
<dbReference type="Proteomes" id="UP000502641">
    <property type="component" value="Chromosome"/>
</dbReference>
<dbReference type="SUPFAM" id="SSF54001">
    <property type="entry name" value="Cysteine proteinases"/>
    <property type="match status" value="1"/>
</dbReference>
<feature type="region of interest" description="Disordered" evidence="1">
    <location>
        <begin position="433"/>
        <end position="489"/>
    </location>
</feature>
<evidence type="ECO:0000313" key="3">
    <source>
        <dbReference type="EMBL" id="QJS13212.1"/>
    </source>
</evidence>
<keyword evidence="2" id="KW-0472">Membrane</keyword>
<feature type="region of interest" description="Disordered" evidence="1">
    <location>
        <begin position="1132"/>
        <end position="1155"/>
    </location>
</feature>
<evidence type="ECO:0000256" key="2">
    <source>
        <dbReference type="SAM" id="Phobius"/>
    </source>
</evidence>
<dbReference type="Gene3D" id="1.20.120.20">
    <property type="entry name" value="Apolipoprotein"/>
    <property type="match status" value="1"/>
</dbReference>
<sequence>MAGSFRIAEGYVEVTADESAYDRAMDRLKSRRQQVRVGVQLDDRDALARLDRLARDRIANIKLRVDDAALSRLRLRDVEVVVAPRISDAAYRRVQAQLDRLTAERVVTIRATAETRVAADEIRNLTQRRQVRIGIDVDTRVAADSLANLTRRRMMTVQVRADTTAAANALRFLTRDRTVNVGVGAGGAASVALLSSRISGLIAAAGAGMPVLSSLVQSIVAMGPASAVAVPGILSLASAFAAIKIGTSGIGAAFKQQFAPATSSGNQAAAATRRVEDAQRSLARAQQAVKDAEVRAAQARVQAARQIEDAQRSLKSTIRDVADANRRAAEQVAQAERDLADAQRSARQAQLDLSAARKQAAQDLQDLNNRLADAQLDERQKVLDLQDAEQELAAVKAKGANASKEELDKAQLNYDRAKQALQEQRTETQRLQEQTAEANQAGVEGSKTVKDAKDKVRDATQEVKDKTKELQDAHAEETRTAQDGAERVAKAERDLADARAAATQAAVDGARQVADAQQSVADAARNVAEAQEAGAQATSHTADAMAKLAPAARDFVDAVVAQAGAWKQLKLDVQQRLFQGLGDAFTQMATAALPSVHDGLVGTAGILNTMAKNAAGAVTELGKTGMLRDLFDGMNKGLEPLSKVPGQFITALTQIGIAAAPAFQDLTTAAADASDRISKKITDAFKSGALEDAINHAVDIAKQFGQLIADAFGTLRNIMDAASSGGVNALSTLGDAFAELRRVTGLPEMQDALGTIFDSLYSIASALTDVVGAALENLVPIAAPFVDMIAGIAEKVAGPLTGFFQFLGDHSTLVGSIATGVLAIVTAMKAWELATLAVTTVQGILNTVMSANPIAVIVLAVAGLAAALMYAWQNSETFRDTVIGVWDTVSGFFQGTWEKIDTYIIQPFKKMYDILVGHSIVPDLVTAIVGWFTSLWTSTKNIFTTLKKGVVQIWTDLWTAVRTKWDTFSSGLKTAVTGAWTTLKNSVTGLKTSITNTWFGLWNGAKNTLGTIFTTINGKVTGFATGMKTAFTNLKNALGTIWDGIKGKISGPVKWVVDHVYNSGIRKMWNTIAGKVSGSLTLPAISLGFSKGGVVPGTRSNVDSVPAMLAPGERVLSNNEVDQLGGHRAIDAMLGKDQPTRTGGNPSQQEEKRRYQGPVQHFDSGGIVGTITSGAKGLFGGALDWGKDLIIGGLKKAAQKAISSLVRPLINMIPGGGFGSLLKGLSNRTLDSMLGFLGNEDKKAKGGPAVQRALTWAKSQSGLPYQWAGNGNPSWDCSGFMSAIESVIRGEKPHRRWATGAFVGNNGPSGWVRGLQSPFMIGITNAGVGHTAGTLAGIHFESSGGRGVHYGKTARGYNDPLFTSQWGFAPATKYDTGGLLQPGATLAINKTGKPEAVLTAEERAAFQSIVRGGGSVTIETINISGSFDFSTPTARRAAAKAMVGEIKEELRKYDRSRAR</sequence>
<organism evidence="3 4">
    <name type="scientific">Streptomyces argyrophylli</name>
    <dbReference type="NCBI Taxonomy" id="2726118"/>
    <lineage>
        <taxon>Bacteria</taxon>
        <taxon>Bacillati</taxon>
        <taxon>Actinomycetota</taxon>
        <taxon>Actinomycetes</taxon>
        <taxon>Kitasatosporales</taxon>
        <taxon>Streptomycetaceae</taxon>
        <taxon>Streptomyces</taxon>
    </lineage>
</organism>
<proteinExistence type="predicted"/>
<name>A0A6M4PQL6_9ACTN</name>
<accession>A0A6M4PQL6</accession>